<evidence type="ECO:0000313" key="2">
    <source>
        <dbReference type="Proteomes" id="UP000683925"/>
    </source>
</evidence>
<reference evidence="1" key="1">
    <citation type="submission" date="2021-01" db="EMBL/GenBank/DDBJ databases">
        <authorList>
            <consortium name="Genoscope - CEA"/>
            <person name="William W."/>
        </authorList>
    </citation>
    <scope>NUCLEOTIDE SEQUENCE</scope>
</reference>
<dbReference type="Proteomes" id="UP000683925">
    <property type="component" value="Unassembled WGS sequence"/>
</dbReference>
<name>A0A8S1SUV9_PAROT</name>
<dbReference type="AlphaFoldDB" id="A0A8S1SUV9"/>
<keyword evidence="2" id="KW-1185">Reference proteome</keyword>
<protein>
    <submittedName>
        <fullName evidence="1">Uncharacterized protein</fullName>
    </submittedName>
</protein>
<comment type="caution">
    <text evidence="1">The sequence shown here is derived from an EMBL/GenBank/DDBJ whole genome shotgun (WGS) entry which is preliminary data.</text>
</comment>
<dbReference type="EMBL" id="CAJJDP010000012">
    <property type="protein sequence ID" value="CAD8142374.1"/>
    <property type="molecule type" value="Genomic_DNA"/>
</dbReference>
<evidence type="ECO:0000313" key="1">
    <source>
        <dbReference type="EMBL" id="CAD8142374.1"/>
    </source>
</evidence>
<proteinExistence type="predicted"/>
<organism evidence="1 2">
    <name type="scientific">Paramecium octaurelia</name>
    <dbReference type="NCBI Taxonomy" id="43137"/>
    <lineage>
        <taxon>Eukaryota</taxon>
        <taxon>Sar</taxon>
        <taxon>Alveolata</taxon>
        <taxon>Ciliophora</taxon>
        <taxon>Intramacronucleata</taxon>
        <taxon>Oligohymenophorea</taxon>
        <taxon>Peniculida</taxon>
        <taxon>Parameciidae</taxon>
        <taxon>Paramecium</taxon>
    </lineage>
</organism>
<accession>A0A8S1SUV9</accession>
<sequence>MKSIYKFTQFKLQRYSHSVYSILSTSSFLRDSDKSSFYESQSILICLINQKQVQPNCQALPFIFQLVYVSRIVSSNLLQISKSDDLEILYELGIKLHKRFQEVNQVKQQQYIVLSQQSIAALSNLATQVLRINKCISKKEMLIFKI</sequence>
<gene>
    <name evidence="1" type="ORF">POCTA_138.1.T0130447</name>
</gene>